<comment type="caution">
    <text evidence="2">The sequence shown here is derived from an EMBL/GenBank/DDBJ whole genome shotgun (WGS) entry which is preliminary data.</text>
</comment>
<organism evidence="2 3">
    <name type="scientific">Hyphobacterium marinum</name>
    <dbReference type="NCBI Taxonomy" id="3116574"/>
    <lineage>
        <taxon>Bacteria</taxon>
        <taxon>Pseudomonadati</taxon>
        <taxon>Pseudomonadota</taxon>
        <taxon>Alphaproteobacteria</taxon>
        <taxon>Maricaulales</taxon>
        <taxon>Maricaulaceae</taxon>
        <taxon>Hyphobacterium</taxon>
    </lineage>
</organism>
<evidence type="ECO:0000256" key="1">
    <source>
        <dbReference type="SAM" id="Phobius"/>
    </source>
</evidence>
<reference evidence="2 3" key="1">
    <citation type="submission" date="2024-01" db="EMBL/GenBank/DDBJ databases">
        <title>Hyphobacterium bacterium isolated from marine sediment.</title>
        <authorList>
            <person name="Zhao S."/>
        </authorList>
    </citation>
    <scope>NUCLEOTIDE SEQUENCE [LARGE SCALE GENOMIC DNA]</scope>
    <source>
        <strain evidence="2 3">Y60-23</strain>
    </source>
</reference>
<gene>
    <name evidence="2" type="ORF">V0U35_02170</name>
</gene>
<protein>
    <submittedName>
        <fullName evidence="2">Uncharacterized protein</fullName>
    </submittedName>
</protein>
<feature type="transmembrane region" description="Helical" evidence="1">
    <location>
        <begin position="18"/>
        <end position="37"/>
    </location>
</feature>
<sequence>MVEPSPPAESKPKPLRRWTGPAVGVIAGLLLWALIASLTGSGLLGFAFGLVPGLVIWAGLALSGHRG</sequence>
<name>A0ABU7LW17_9PROT</name>
<dbReference type="EMBL" id="JAZDRO010000001">
    <property type="protein sequence ID" value="MEE2565472.1"/>
    <property type="molecule type" value="Genomic_DNA"/>
</dbReference>
<dbReference type="RefSeq" id="WP_330195007.1">
    <property type="nucleotide sequence ID" value="NZ_JAZDRO010000001.1"/>
</dbReference>
<dbReference type="Proteomes" id="UP001310692">
    <property type="component" value="Unassembled WGS sequence"/>
</dbReference>
<keyword evidence="1" id="KW-0472">Membrane</keyword>
<evidence type="ECO:0000313" key="3">
    <source>
        <dbReference type="Proteomes" id="UP001310692"/>
    </source>
</evidence>
<proteinExistence type="predicted"/>
<keyword evidence="1" id="KW-1133">Transmembrane helix</keyword>
<accession>A0ABU7LW17</accession>
<keyword evidence="1" id="KW-0812">Transmembrane</keyword>
<keyword evidence="3" id="KW-1185">Reference proteome</keyword>
<evidence type="ECO:0000313" key="2">
    <source>
        <dbReference type="EMBL" id="MEE2565472.1"/>
    </source>
</evidence>
<feature type="transmembrane region" description="Helical" evidence="1">
    <location>
        <begin position="43"/>
        <end position="62"/>
    </location>
</feature>